<sequence length="86" mass="10096">MHWEKLPSPEQACPRPYQGVRVKDPVKELLQRKRRADLSNSRITPTAWLLHSSVEQVVRDIHLEYLRPIVFARNLSGQLSLQRKRA</sequence>
<feature type="domain" description="OCA" evidence="4">
    <location>
        <begin position="14"/>
        <end position="36"/>
    </location>
</feature>
<keyword evidence="3" id="KW-0804">Transcription</keyword>
<dbReference type="GO" id="GO:0070974">
    <property type="term" value="F:POU domain binding"/>
    <property type="evidence" value="ECO:0007669"/>
    <property type="project" value="InterPro"/>
</dbReference>
<evidence type="ECO:0000313" key="6">
    <source>
        <dbReference type="Proteomes" id="UP001152803"/>
    </source>
</evidence>
<dbReference type="Pfam" id="PF09310">
    <property type="entry name" value="PD-C2-AF1"/>
    <property type="match status" value="1"/>
</dbReference>
<accession>A0A9Q1D3H7</accession>
<keyword evidence="1" id="KW-0805">Transcription regulation</keyword>
<dbReference type="PROSITE" id="PS52003">
    <property type="entry name" value="OCA"/>
    <property type="match status" value="1"/>
</dbReference>
<proteinExistence type="predicted"/>
<keyword evidence="6" id="KW-1185">Reference proteome</keyword>
<dbReference type="AlphaFoldDB" id="A0A9Q1D3H7"/>
<evidence type="ECO:0000256" key="2">
    <source>
        <dbReference type="ARBA" id="ARBA00023159"/>
    </source>
</evidence>
<gene>
    <name evidence="5" type="ORF">COCON_G00190830</name>
</gene>
<organism evidence="5 6">
    <name type="scientific">Conger conger</name>
    <name type="common">Conger eel</name>
    <name type="synonym">Muraena conger</name>
    <dbReference type="NCBI Taxonomy" id="82655"/>
    <lineage>
        <taxon>Eukaryota</taxon>
        <taxon>Metazoa</taxon>
        <taxon>Chordata</taxon>
        <taxon>Craniata</taxon>
        <taxon>Vertebrata</taxon>
        <taxon>Euteleostomi</taxon>
        <taxon>Actinopterygii</taxon>
        <taxon>Neopterygii</taxon>
        <taxon>Teleostei</taxon>
        <taxon>Anguilliformes</taxon>
        <taxon>Congridae</taxon>
        <taxon>Conger</taxon>
    </lineage>
</organism>
<dbReference type="InterPro" id="IPR047571">
    <property type="entry name" value="OCA"/>
</dbReference>
<dbReference type="Proteomes" id="UP001152803">
    <property type="component" value="Unassembled WGS sequence"/>
</dbReference>
<keyword evidence="2" id="KW-0010">Activator</keyword>
<dbReference type="InterPro" id="IPR015389">
    <property type="entry name" value="PD-C2-AF1"/>
</dbReference>
<evidence type="ECO:0000256" key="1">
    <source>
        <dbReference type="ARBA" id="ARBA00023015"/>
    </source>
</evidence>
<name>A0A9Q1D3H7_CONCO</name>
<dbReference type="GO" id="GO:0003677">
    <property type="term" value="F:DNA binding"/>
    <property type="evidence" value="ECO:0007669"/>
    <property type="project" value="InterPro"/>
</dbReference>
<evidence type="ECO:0000259" key="4">
    <source>
        <dbReference type="PROSITE" id="PS52003"/>
    </source>
</evidence>
<evidence type="ECO:0000256" key="3">
    <source>
        <dbReference type="ARBA" id="ARBA00023163"/>
    </source>
</evidence>
<evidence type="ECO:0000313" key="5">
    <source>
        <dbReference type="EMBL" id="KAJ8256931.1"/>
    </source>
</evidence>
<dbReference type="EMBL" id="JAFJMO010000014">
    <property type="protein sequence ID" value="KAJ8256931.1"/>
    <property type="molecule type" value="Genomic_DNA"/>
</dbReference>
<protein>
    <recommendedName>
        <fullName evidence="4">OCA domain-containing protein</fullName>
    </recommendedName>
</protein>
<dbReference type="OrthoDB" id="8866621at2759"/>
<reference evidence="5" key="1">
    <citation type="journal article" date="2023" name="Science">
        <title>Genome structures resolve the early diversification of teleost fishes.</title>
        <authorList>
            <person name="Parey E."/>
            <person name="Louis A."/>
            <person name="Montfort J."/>
            <person name="Bouchez O."/>
            <person name="Roques C."/>
            <person name="Iampietro C."/>
            <person name="Lluch J."/>
            <person name="Castinel A."/>
            <person name="Donnadieu C."/>
            <person name="Desvignes T."/>
            <person name="Floi Bucao C."/>
            <person name="Jouanno E."/>
            <person name="Wen M."/>
            <person name="Mejri S."/>
            <person name="Dirks R."/>
            <person name="Jansen H."/>
            <person name="Henkel C."/>
            <person name="Chen W.J."/>
            <person name="Zahm M."/>
            <person name="Cabau C."/>
            <person name="Klopp C."/>
            <person name="Thompson A.W."/>
            <person name="Robinson-Rechavi M."/>
            <person name="Braasch I."/>
            <person name="Lecointre G."/>
            <person name="Bobe J."/>
            <person name="Postlethwait J.H."/>
            <person name="Berthelot C."/>
            <person name="Roest Crollius H."/>
            <person name="Guiguen Y."/>
        </authorList>
    </citation>
    <scope>NUCLEOTIDE SEQUENCE</scope>
    <source>
        <strain evidence="5">Concon-B</strain>
    </source>
</reference>
<comment type="caution">
    <text evidence="5">The sequence shown here is derived from an EMBL/GenBank/DDBJ whole genome shotgun (WGS) entry which is preliminary data.</text>
</comment>